<dbReference type="Gene3D" id="3.30.1780.10">
    <property type="entry name" value="ornithine cyclodeaminase, domain 1"/>
    <property type="match status" value="1"/>
</dbReference>
<dbReference type="InterPro" id="IPR003462">
    <property type="entry name" value="ODC_Mu_crystall"/>
</dbReference>
<evidence type="ECO:0000313" key="2">
    <source>
        <dbReference type="Proteomes" id="UP000787635"/>
    </source>
</evidence>
<dbReference type="PANTHER" id="PTHR13812:SF19">
    <property type="entry name" value="KETIMINE REDUCTASE MU-CRYSTALLIN"/>
    <property type="match status" value="1"/>
</dbReference>
<evidence type="ECO:0008006" key="3">
    <source>
        <dbReference type="Google" id="ProtNLM"/>
    </source>
</evidence>
<dbReference type="InterPro" id="IPR023401">
    <property type="entry name" value="ODC_N"/>
</dbReference>
<dbReference type="EMBL" id="JAAVNE010000015">
    <property type="protein sequence ID" value="NKC31464.1"/>
    <property type="molecule type" value="Genomic_DNA"/>
</dbReference>
<keyword evidence="2" id="KW-1185">Reference proteome</keyword>
<dbReference type="Pfam" id="PF02423">
    <property type="entry name" value="OCD_Mu_crystall"/>
    <property type="match status" value="1"/>
</dbReference>
<organism evidence="1 2">
    <name type="scientific">Falsiroseomonas selenitidurans</name>
    <dbReference type="NCBI Taxonomy" id="2716335"/>
    <lineage>
        <taxon>Bacteria</taxon>
        <taxon>Pseudomonadati</taxon>
        <taxon>Pseudomonadota</taxon>
        <taxon>Alphaproteobacteria</taxon>
        <taxon>Acetobacterales</taxon>
        <taxon>Roseomonadaceae</taxon>
        <taxon>Falsiroseomonas</taxon>
    </lineage>
</organism>
<evidence type="ECO:0000313" key="1">
    <source>
        <dbReference type="EMBL" id="NKC31464.1"/>
    </source>
</evidence>
<dbReference type="Proteomes" id="UP000787635">
    <property type="component" value="Unassembled WGS sequence"/>
</dbReference>
<dbReference type="PIRSF" id="PIRSF001439">
    <property type="entry name" value="CryM"/>
    <property type="match status" value="1"/>
</dbReference>
<protein>
    <recommendedName>
        <fullName evidence="3">Ornithine cyclodeaminase</fullName>
    </recommendedName>
</protein>
<dbReference type="SUPFAM" id="SSF51735">
    <property type="entry name" value="NAD(P)-binding Rossmann-fold domains"/>
    <property type="match status" value="1"/>
</dbReference>
<dbReference type="PANTHER" id="PTHR13812">
    <property type="entry name" value="KETIMINE REDUCTASE MU-CRYSTALLIN"/>
    <property type="match status" value="1"/>
</dbReference>
<proteinExistence type="predicted"/>
<gene>
    <name evidence="1" type="ORF">HEQ75_11385</name>
</gene>
<comment type="caution">
    <text evidence="1">The sequence shown here is derived from an EMBL/GenBank/DDBJ whole genome shotgun (WGS) entry which is preliminary data.</text>
</comment>
<sequence length="320" mass="32866">MRLLSEAALRRVLTPELAVDSSARAFIALSRNAILVPTRSEIQRPDGEGVVFAMPGFLPGRVFGLKLIATRGAASTALVLILDSETLAPLGLLSADFLTDWRTAGGIAAATRLLARPDAAVHVVFGAGRLAGPCARLVAHVRPIARTLIIGRTAARAEALAATLRAEGLAAEAATDPALVAQADIVTTVTNASDPVFPGAALRPGAHVNLGGAFRPDTREADDTLAARGLFWCDSLDACLARAGDLVQPLASGALDRARVLGEIGAALDGSLRGRQATAEITVFKSLGNAAQDICLAEDALALPGLAAPSFDPKGVSLEP</sequence>
<accession>A0ABX1E2R6</accession>
<name>A0ABX1E2R6_9PROT</name>
<dbReference type="RefSeq" id="WP_168030488.1">
    <property type="nucleotide sequence ID" value="NZ_JAAVNE010000015.1"/>
</dbReference>
<dbReference type="InterPro" id="IPR036291">
    <property type="entry name" value="NAD(P)-bd_dom_sf"/>
</dbReference>
<dbReference type="Gene3D" id="3.40.50.720">
    <property type="entry name" value="NAD(P)-binding Rossmann-like Domain"/>
    <property type="match status" value="1"/>
</dbReference>
<reference evidence="1 2" key="1">
    <citation type="submission" date="2020-03" db="EMBL/GenBank/DDBJ databases">
        <title>Roseomonas selenitidurans sp. nov. isolated from urban soil.</title>
        <authorList>
            <person name="Liu H."/>
        </authorList>
    </citation>
    <scope>NUCLEOTIDE SEQUENCE [LARGE SCALE GENOMIC DNA]</scope>
    <source>
        <strain evidence="1 2">BU-1</strain>
    </source>
</reference>